<sequence length="80" mass="8945">MTFQEAHKNGKGGLVARRELSEEMLKIRLSNYFSDEEIKDIILASSCCDCWTDGCIAIVQIDSGKFIAIADGNYMKLIEP</sequence>
<organism evidence="1">
    <name type="scientific">virus sp. ctmTa7</name>
    <dbReference type="NCBI Taxonomy" id="2828255"/>
    <lineage>
        <taxon>Viruses</taxon>
    </lineage>
</organism>
<reference evidence="1" key="1">
    <citation type="journal article" date="2021" name="Proc. Natl. Acad. Sci. U.S.A.">
        <title>A Catalog of Tens of Thousands of Viruses from Human Metagenomes Reveals Hidden Associations with Chronic Diseases.</title>
        <authorList>
            <person name="Tisza M.J."/>
            <person name="Buck C.B."/>
        </authorList>
    </citation>
    <scope>NUCLEOTIDE SEQUENCE</scope>
    <source>
        <strain evidence="1">CtmTa7</strain>
    </source>
</reference>
<proteinExistence type="predicted"/>
<dbReference type="EMBL" id="BK059091">
    <property type="protein sequence ID" value="DAE28954.1"/>
    <property type="molecule type" value="Genomic_DNA"/>
</dbReference>
<protein>
    <submittedName>
        <fullName evidence="1">Uncharacterized protein</fullName>
    </submittedName>
</protein>
<name>A0A8S5RCT2_9VIRU</name>
<accession>A0A8S5RCT2</accession>
<evidence type="ECO:0000313" key="1">
    <source>
        <dbReference type="EMBL" id="DAE28954.1"/>
    </source>
</evidence>